<keyword evidence="5 7" id="KW-1133">Transmembrane helix</keyword>
<evidence type="ECO:0000313" key="10">
    <source>
        <dbReference type="Proteomes" id="UP001341820"/>
    </source>
</evidence>
<keyword evidence="3" id="KW-1003">Cell membrane</keyword>
<feature type="transmembrane region" description="Helical" evidence="7">
    <location>
        <begin position="166"/>
        <end position="185"/>
    </location>
</feature>
<feature type="transmembrane region" description="Helical" evidence="7">
    <location>
        <begin position="374"/>
        <end position="398"/>
    </location>
</feature>
<keyword evidence="4 7" id="KW-0812">Transmembrane</keyword>
<dbReference type="Pfam" id="PF07690">
    <property type="entry name" value="MFS_1"/>
    <property type="match status" value="1"/>
</dbReference>
<dbReference type="CDD" id="cd06173">
    <property type="entry name" value="MFS_MefA_like"/>
    <property type="match status" value="1"/>
</dbReference>
<dbReference type="PANTHER" id="PTHR23513">
    <property type="entry name" value="INTEGRAL MEMBRANE EFFLUX PROTEIN-RELATED"/>
    <property type="match status" value="1"/>
</dbReference>
<dbReference type="InterPro" id="IPR020846">
    <property type="entry name" value="MFS_dom"/>
</dbReference>
<organism evidence="9 10">
    <name type="scientific">Shouchella miscanthi</name>
    <dbReference type="NCBI Taxonomy" id="2598861"/>
    <lineage>
        <taxon>Bacteria</taxon>
        <taxon>Bacillati</taxon>
        <taxon>Bacillota</taxon>
        <taxon>Bacilli</taxon>
        <taxon>Bacillales</taxon>
        <taxon>Bacillaceae</taxon>
        <taxon>Shouchella</taxon>
    </lineage>
</organism>
<name>A0ABU6NPY0_9BACI</name>
<feature type="transmembrane region" description="Helical" evidence="7">
    <location>
        <begin position="312"/>
        <end position="333"/>
    </location>
</feature>
<evidence type="ECO:0000313" key="9">
    <source>
        <dbReference type="EMBL" id="MED4129458.1"/>
    </source>
</evidence>
<evidence type="ECO:0000256" key="3">
    <source>
        <dbReference type="ARBA" id="ARBA00022475"/>
    </source>
</evidence>
<gene>
    <name evidence="9" type="ORF">P5F74_15080</name>
</gene>
<reference evidence="9 10" key="1">
    <citation type="submission" date="2023-03" db="EMBL/GenBank/DDBJ databases">
        <title>Bacillus Genome Sequencing.</title>
        <authorList>
            <person name="Dunlap C."/>
        </authorList>
    </citation>
    <scope>NUCLEOTIDE SEQUENCE [LARGE SCALE GENOMIC DNA]</scope>
    <source>
        <strain evidence="9 10">B-4107</strain>
    </source>
</reference>
<dbReference type="SUPFAM" id="SSF103473">
    <property type="entry name" value="MFS general substrate transporter"/>
    <property type="match status" value="1"/>
</dbReference>
<keyword evidence="6 7" id="KW-0472">Membrane</keyword>
<evidence type="ECO:0000256" key="5">
    <source>
        <dbReference type="ARBA" id="ARBA00022989"/>
    </source>
</evidence>
<keyword evidence="10" id="KW-1185">Reference proteome</keyword>
<evidence type="ECO:0000256" key="7">
    <source>
        <dbReference type="SAM" id="Phobius"/>
    </source>
</evidence>
<feature type="transmembrane region" description="Helical" evidence="7">
    <location>
        <begin position="71"/>
        <end position="92"/>
    </location>
</feature>
<evidence type="ECO:0000256" key="6">
    <source>
        <dbReference type="ARBA" id="ARBA00023136"/>
    </source>
</evidence>
<dbReference type="PANTHER" id="PTHR23513:SF6">
    <property type="entry name" value="MAJOR FACILITATOR SUPERFAMILY ASSOCIATED DOMAIN-CONTAINING PROTEIN"/>
    <property type="match status" value="1"/>
</dbReference>
<evidence type="ECO:0000259" key="8">
    <source>
        <dbReference type="PROSITE" id="PS50850"/>
    </source>
</evidence>
<evidence type="ECO:0000256" key="1">
    <source>
        <dbReference type="ARBA" id="ARBA00004651"/>
    </source>
</evidence>
<dbReference type="EMBL" id="JAROAS010000034">
    <property type="protein sequence ID" value="MED4129458.1"/>
    <property type="molecule type" value="Genomic_DNA"/>
</dbReference>
<dbReference type="InterPro" id="IPR011701">
    <property type="entry name" value="MFS"/>
</dbReference>
<dbReference type="Gene3D" id="1.20.1250.20">
    <property type="entry name" value="MFS general substrate transporter like domains"/>
    <property type="match status" value="1"/>
</dbReference>
<protein>
    <submittedName>
        <fullName evidence="9">MFS transporter</fullName>
    </submittedName>
</protein>
<keyword evidence="2" id="KW-0813">Transport</keyword>
<proteinExistence type="predicted"/>
<dbReference type="Proteomes" id="UP001341820">
    <property type="component" value="Unassembled WGS sequence"/>
</dbReference>
<comment type="subcellular location">
    <subcellularLocation>
        <location evidence="1">Cell membrane</location>
        <topology evidence="1">Multi-pass membrane protein</topology>
    </subcellularLocation>
</comment>
<dbReference type="PROSITE" id="PS50850">
    <property type="entry name" value="MFS"/>
    <property type="match status" value="1"/>
</dbReference>
<evidence type="ECO:0000256" key="2">
    <source>
        <dbReference type="ARBA" id="ARBA00022448"/>
    </source>
</evidence>
<feature type="transmembrane region" description="Helical" evidence="7">
    <location>
        <begin position="224"/>
        <end position="249"/>
    </location>
</feature>
<evidence type="ECO:0000256" key="4">
    <source>
        <dbReference type="ARBA" id="ARBA00022692"/>
    </source>
</evidence>
<feature type="transmembrane region" description="Helical" evidence="7">
    <location>
        <begin position="289"/>
        <end position="306"/>
    </location>
</feature>
<accession>A0ABU6NPY0</accession>
<feature type="transmembrane region" description="Helical" evidence="7">
    <location>
        <begin position="261"/>
        <end position="282"/>
    </location>
</feature>
<sequence length="407" mass="44815">MKNKNFISLFTGQTISNTGEQVYLIALPLIIYELTRSTLTMGTVSAIIAIPQLIFGLFIGVLIDKTNKKKIMVISVLIQFILMTLLAILSSFDSLTTNVIYIITFLYSLLSLIFLSTYRSIIPEIVNRKELLKANSYIQSSLSLVRVIGPIIAGGVIGLVGVGNSIFVNSLSFLILFILLINVSVPTDVKSRIQQEDNINKSFIKSLFSDVSEGLVFIYNNKKIFSVISLSFFINIGLAISMSMMVFYLHGNTSVSISQLGYIYSIGGVITFFFTLMVPLINKLYKNKLIIILVFCSVSGLALILLPITQNWISIGVVLGLVTGGVTLASVYINTLIQVLTPNHLLGRVIITSQLLARLATPLALFFGGWASHFIISIPTLFIISGIIILIITSYQLFNCRLISKVK</sequence>
<feature type="domain" description="Major facilitator superfamily (MFS) profile" evidence="8">
    <location>
        <begin position="5"/>
        <end position="404"/>
    </location>
</feature>
<feature type="transmembrane region" description="Helical" evidence="7">
    <location>
        <begin position="142"/>
        <end position="160"/>
    </location>
</feature>
<feature type="transmembrane region" description="Helical" evidence="7">
    <location>
        <begin position="44"/>
        <end position="64"/>
    </location>
</feature>
<feature type="transmembrane region" description="Helical" evidence="7">
    <location>
        <begin position="345"/>
        <end position="368"/>
    </location>
</feature>
<feature type="transmembrane region" description="Helical" evidence="7">
    <location>
        <begin position="98"/>
        <end position="121"/>
    </location>
</feature>
<dbReference type="InterPro" id="IPR036259">
    <property type="entry name" value="MFS_trans_sf"/>
</dbReference>
<comment type="caution">
    <text evidence="9">The sequence shown here is derived from an EMBL/GenBank/DDBJ whole genome shotgun (WGS) entry which is preliminary data.</text>
</comment>